<gene>
    <name evidence="2" type="ORF">BDD14_6674</name>
</gene>
<reference evidence="2 3" key="1">
    <citation type="submission" date="2019-02" db="EMBL/GenBank/DDBJ databases">
        <title>Genomic Encyclopedia of Archaeal and Bacterial Type Strains, Phase II (KMG-II): from individual species to whole genera.</title>
        <authorList>
            <person name="Goeker M."/>
        </authorList>
    </citation>
    <scope>NUCLEOTIDE SEQUENCE [LARGE SCALE GENOMIC DNA]</scope>
    <source>
        <strain evidence="2 3">DSM 18101</strain>
    </source>
</reference>
<evidence type="ECO:0000313" key="2">
    <source>
        <dbReference type="EMBL" id="RZU29079.1"/>
    </source>
</evidence>
<feature type="region of interest" description="Disordered" evidence="1">
    <location>
        <begin position="1"/>
        <end position="33"/>
    </location>
</feature>
<evidence type="ECO:0000256" key="1">
    <source>
        <dbReference type="SAM" id="MobiDB-lite"/>
    </source>
</evidence>
<comment type="caution">
    <text evidence="2">The sequence shown here is derived from an EMBL/GenBank/DDBJ whole genome shotgun (WGS) entry which is preliminary data.</text>
</comment>
<name>A0A4Q7Y0J4_9BACT</name>
<dbReference type="OrthoDB" id="9772811at2"/>
<feature type="compositionally biased region" description="Basic residues" evidence="1">
    <location>
        <begin position="1"/>
        <end position="22"/>
    </location>
</feature>
<dbReference type="SUPFAM" id="SSF52540">
    <property type="entry name" value="P-loop containing nucleoside triphosphate hydrolases"/>
    <property type="match status" value="1"/>
</dbReference>
<accession>A0A4Q7Y0J4</accession>
<dbReference type="Gene3D" id="3.40.50.300">
    <property type="entry name" value="P-loop containing nucleotide triphosphate hydrolases"/>
    <property type="match status" value="1"/>
</dbReference>
<evidence type="ECO:0000313" key="3">
    <source>
        <dbReference type="Proteomes" id="UP000292958"/>
    </source>
</evidence>
<sequence length="1639" mass="180332">MPSKAGKKAARKSARKAARKNSKSTLLAKGGGAGPAAGVTFQGGVAALLAASGLGERHVDERLELGQESVVEIRLETEAPIDDLLVMTSAPGRLFFQVKTNLSLAKAKSGEMAKTVGQFVRQWRLCSEAKRTNGWDYPLDKNCDRLVIAVGPETPGTVAIHLGKALLRRREGAKPSKTPQAQKDALHDFTVLLKAAWKNIYKTAAAKHDIDDILDLIVVLKLDFHGADLELGREFLRGSLVQPQTVKSSFKSLAIECQDRMVRSTGFTVMEIRRVLERGGIRLLAPEDYRKDIAAIQKKSLEAQENLSLSTMLKTDDGSLIPIPREVSKVAKAAATEGSFLLIGEPGAGKTGVLTDLAKQLASDGHEIVVFSVDKPGSGGLKDDLGLSHSVREVLENWPGPAPAYLLIDGLDAARGGSSEADYRNLIGTVLKLPGDRWRVIASVRSFDLRAGQQYRALFNGTPPNADFAVTGTDLANVRHVDVRQWSESEFEQLLKKAPKLRKAIDAGGSRLREIALVPFNTQLLADVVGLGVQDAELGSIRNQTELLRFYWQRRVGSFGAEGRACLTSALTAMEKEHSLEADSGPLELAHAGTFDGLQQAGILVSRRNGRLITFRHNILFDYAASRLYLDPFKPEKLKEKSLRNRGVGLLLGPALQYALQELWEDESEQPDHNIFWDLVLLMSGDRSIDPMFRSIIAQRACELTGSVADIRQLANKITDTRASSEVLSSIAGALTILLEDNPEKVDSAPWAFLIEKVSTMGSLSAPVGYLVEKLLKANITTESFRAIGKAARNLLERGFSAADSEANRNFVRFSVASVASTYASDPQASSTLLERVFDKNRLKKFAYLEVPMVALKIATIAKVDSDFAVYLYGQIFAHHVDSQKQKLLSGGRILPMSGSESDVYGTAKYALVQHFADFLKDDPKAAMEALIGVMEGYVSTTHPKAKNVKQRTLVIGNATIQFAEDGSFGWVWEIDTTHPESTGMIFQQHIAKLRQADKEEAEKIVSVLFEKNRLAILWARLLMVATERPEVYSELLWDLATNEQILLSLDTRKDAIDAIAAFYPLRTVAEKQTFEENALLHGSADSGYQSVRRRSLETLFQTIGEQNLVTEQAREFAVPAPNVPLAVNARPFSISGGVMPYGLSERLLDSGVDLEAPQHSGLFALAQQVNESLELSTGLGQGIKDVSHAASELRQLAEAIRDAEHAQAHENVLRTSRDVLSNGTRAVLDFAQRTKAEIPDEALATLREIALSLSQSTDSKSGPMLRANAVTQLFILCQQSGADAAVKRVAALASDPEPSVRQAITRDLATLLNFFPAKMWKLAEGFIQHEQDPLVLGQLVAAFLAGLRNVDPKRIESMSLKIQDRFPYQLVNKGKDSRAPLWKHSAKVMAGLYVWNDRKKSGDRLFDWAASPQIYEDQIRNALYEVRKAVCQGYDACTPELQAARQRIQRLLGAVVQHSAAALEQHYSLGATSQKAKLGDGRRYAKCLEYACMSLYFGSGAFHERNPGHDSPILTDAGKQRYVNDVQQMLRRLGDISIPSTIYQLVKLLDFLLPGEPALCFDLFTHALRESGRKHGFQGEQLGVDVLVRIVSRSLADFDYIFLNKTRREDLVTCLDIFIDAGWPAALRLLYRLPDSFR</sequence>
<organism evidence="2 3">
    <name type="scientific">Edaphobacter modestus</name>
    <dbReference type="NCBI Taxonomy" id="388466"/>
    <lineage>
        <taxon>Bacteria</taxon>
        <taxon>Pseudomonadati</taxon>
        <taxon>Acidobacteriota</taxon>
        <taxon>Terriglobia</taxon>
        <taxon>Terriglobales</taxon>
        <taxon>Acidobacteriaceae</taxon>
        <taxon>Edaphobacter</taxon>
    </lineage>
</organism>
<dbReference type="EMBL" id="SHKW01000008">
    <property type="protein sequence ID" value="RZU29079.1"/>
    <property type="molecule type" value="Genomic_DNA"/>
</dbReference>
<dbReference type="Proteomes" id="UP000292958">
    <property type="component" value="Unassembled WGS sequence"/>
</dbReference>
<protein>
    <submittedName>
        <fullName evidence="2">Uncharacterized protein</fullName>
    </submittedName>
</protein>
<dbReference type="SUPFAM" id="SSF48371">
    <property type="entry name" value="ARM repeat"/>
    <property type="match status" value="1"/>
</dbReference>
<dbReference type="InterPro" id="IPR027417">
    <property type="entry name" value="P-loop_NTPase"/>
</dbReference>
<proteinExistence type="predicted"/>
<dbReference type="Gene3D" id="1.25.10.10">
    <property type="entry name" value="Leucine-rich Repeat Variant"/>
    <property type="match status" value="1"/>
</dbReference>
<keyword evidence="3" id="KW-1185">Reference proteome</keyword>
<dbReference type="InterPro" id="IPR011989">
    <property type="entry name" value="ARM-like"/>
</dbReference>
<dbReference type="InterPro" id="IPR016024">
    <property type="entry name" value="ARM-type_fold"/>
</dbReference>